<protein>
    <recommendedName>
        <fullName evidence="8">Siderophore biosynthesis protein</fullName>
    </recommendedName>
</protein>
<evidence type="ECO:0000313" key="5">
    <source>
        <dbReference type="Proteomes" id="UP000175993"/>
    </source>
</evidence>
<feature type="region of interest" description="Disordered" evidence="1">
    <location>
        <begin position="1"/>
        <end position="61"/>
    </location>
</feature>
<reference evidence="3 5" key="2">
    <citation type="submission" date="2019-11" db="EMBL/GenBank/DDBJ databases">
        <title>Whole-genome sequencing of Allorhizobium vitis.</title>
        <authorList>
            <person name="Gan H.M."/>
            <person name="Savka M.A."/>
        </authorList>
    </citation>
    <scope>NUCLEOTIDE SEQUENCE [LARGE SCALE GENOMIC DNA]</scope>
    <source>
        <strain evidence="3 5">AB4</strain>
    </source>
</reference>
<sequence length="192" mass="21377">MSQYQRALDPDAAREESRPVESPVRGQITLKEVKASGPMEAPADDGWLDLPLPDGLPAETPLSEIEKRRMHDVLSGLLEAMKLDHPQITAQLDALLTELGKAAGERPEIETTGLPLTPFQATDYDRYFRVNRQSAEEPAVAMVRSLIQTVRAVTQLFARSPDLPVVHVRHQMEGFESHAHLLARTFGLEPLR</sequence>
<evidence type="ECO:0000313" key="4">
    <source>
        <dbReference type="EMBL" id="MUZ73788.1"/>
    </source>
</evidence>
<organism evidence="4 7">
    <name type="scientific">Agrobacterium vitis</name>
    <name type="common">Rhizobium vitis</name>
    <dbReference type="NCBI Taxonomy" id="373"/>
    <lineage>
        <taxon>Bacteria</taxon>
        <taxon>Pseudomonadati</taxon>
        <taxon>Pseudomonadota</taxon>
        <taxon>Alphaproteobacteria</taxon>
        <taxon>Hyphomicrobiales</taxon>
        <taxon>Rhizobiaceae</taxon>
        <taxon>Rhizobium/Agrobacterium group</taxon>
        <taxon>Agrobacterium</taxon>
    </lineage>
</organism>
<evidence type="ECO:0000313" key="3">
    <source>
        <dbReference type="EMBL" id="MUP05290.1"/>
    </source>
</evidence>
<dbReference type="RefSeq" id="WP_060720010.1">
    <property type="nucleotide sequence ID" value="NZ_CP118261.1"/>
</dbReference>
<feature type="compositionally biased region" description="Low complexity" evidence="1">
    <location>
        <begin position="48"/>
        <end position="58"/>
    </location>
</feature>
<evidence type="ECO:0000313" key="6">
    <source>
        <dbReference type="Proteomes" id="UP000436911"/>
    </source>
</evidence>
<comment type="caution">
    <text evidence="4">The sequence shown here is derived from an EMBL/GenBank/DDBJ whole genome shotgun (WGS) entry which is preliminary data.</text>
</comment>
<dbReference type="EMBL" id="MBEV02000005">
    <property type="protein sequence ID" value="MUP05290.1"/>
    <property type="molecule type" value="Genomic_DNA"/>
</dbReference>
<dbReference type="Proteomes" id="UP000477951">
    <property type="component" value="Unassembled WGS sequence"/>
</dbReference>
<dbReference type="EMBL" id="WPHR01000010">
    <property type="protein sequence ID" value="MUZ73788.1"/>
    <property type="molecule type" value="Genomic_DNA"/>
</dbReference>
<reference evidence="2 6" key="1">
    <citation type="submission" date="2018-08" db="EMBL/GenBank/DDBJ databases">
        <title>Genome sequencing of Agrobacterium vitis strain ICMP 10754.</title>
        <authorList>
            <person name="Visnovsky S.B."/>
            <person name="Pitman A.R."/>
        </authorList>
    </citation>
    <scope>NUCLEOTIDE SEQUENCE [LARGE SCALE GENOMIC DNA]</scope>
    <source>
        <strain evidence="2 6">ICMP 10754</strain>
    </source>
</reference>
<dbReference type="EMBL" id="QUSG01000017">
    <property type="protein sequence ID" value="KAA3523391.1"/>
    <property type="molecule type" value="Genomic_DNA"/>
</dbReference>
<evidence type="ECO:0000313" key="2">
    <source>
        <dbReference type="EMBL" id="KAA3523391.1"/>
    </source>
</evidence>
<proteinExistence type="predicted"/>
<dbReference type="Proteomes" id="UP000175993">
    <property type="component" value="Unassembled WGS sequence"/>
</dbReference>
<evidence type="ECO:0000256" key="1">
    <source>
        <dbReference type="SAM" id="MobiDB-lite"/>
    </source>
</evidence>
<name>A0A109CM58_AGRVI</name>
<reference evidence="4 7" key="3">
    <citation type="submission" date="2019-12" db="EMBL/GenBank/DDBJ databases">
        <title>Whole-genome sequencing of Allorhizobium vitis.</title>
        <authorList>
            <person name="Gan H.M."/>
            <person name="Szegedi E."/>
            <person name="Burr T."/>
            <person name="Savka M.A."/>
        </authorList>
    </citation>
    <scope>NUCLEOTIDE SEQUENCE [LARGE SCALE GENOMIC DNA]</scope>
    <source>
        <strain evidence="4 7">CG516</strain>
    </source>
</reference>
<dbReference type="GeneID" id="60683956"/>
<feature type="compositionally biased region" description="Basic and acidic residues" evidence="1">
    <location>
        <begin position="8"/>
        <end position="19"/>
    </location>
</feature>
<dbReference type="OrthoDB" id="8290704at2"/>
<evidence type="ECO:0000313" key="7">
    <source>
        <dbReference type="Proteomes" id="UP000477951"/>
    </source>
</evidence>
<dbReference type="AlphaFoldDB" id="A0A109CM58"/>
<evidence type="ECO:0008006" key="8">
    <source>
        <dbReference type="Google" id="ProtNLM"/>
    </source>
</evidence>
<gene>
    <name evidence="3" type="ORF">BBI04_010695</name>
    <name evidence="2" type="ORF">DXT89_20785</name>
    <name evidence="4" type="ORF">GOZ90_13955</name>
</gene>
<dbReference type="Proteomes" id="UP000436911">
    <property type="component" value="Unassembled WGS sequence"/>
</dbReference>
<accession>A0A109CM58</accession>